<feature type="transmembrane region" description="Helical" evidence="7">
    <location>
        <begin position="247"/>
        <end position="266"/>
    </location>
</feature>
<feature type="transmembrane region" description="Helical" evidence="7">
    <location>
        <begin position="157"/>
        <end position="180"/>
    </location>
</feature>
<dbReference type="GO" id="GO:0005886">
    <property type="term" value="C:plasma membrane"/>
    <property type="evidence" value="ECO:0007669"/>
    <property type="project" value="UniProtKB-SubCell"/>
</dbReference>
<dbReference type="GO" id="GO:0022857">
    <property type="term" value="F:transmembrane transporter activity"/>
    <property type="evidence" value="ECO:0007669"/>
    <property type="project" value="InterPro"/>
</dbReference>
<keyword evidence="3" id="KW-1003">Cell membrane</keyword>
<comment type="caution">
    <text evidence="9">The sequence shown here is derived from an EMBL/GenBank/DDBJ whole genome shotgun (WGS) entry which is preliminary data.</text>
</comment>
<feature type="transmembrane region" description="Helical" evidence="7">
    <location>
        <begin position="192"/>
        <end position="211"/>
    </location>
</feature>
<feature type="domain" description="Major facilitator superfamily (MFS) profile" evidence="8">
    <location>
        <begin position="20"/>
        <end position="531"/>
    </location>
</feature>
<dbReference type="SUPFAM" id="SSF103473">
    <property type="entry name" value="MFS general substrate transporter"/>
    <property type="match status" value="1"/>
</dbReference>
<feature type="transmembrane region" description="Helical" evidence="7">
    <location>
        <begin position="58"/>
        <end position="79"/>
    </location>
</feature>
<keyword evidence="6 7" id="KW-0472">Membrane</keyword>
<dbReference type="PANTHER" id="PTHR43045:SF7">
    <property type="entry name" value="MAJOR FACILITATOR SUPERFAMILY TRANSPORTER"/>
    <property type="match status" value="1"/>
</dbReference>
<dbReference type="RefSeq" id="WP_114459882.1">
    <property type="nucleotide sequence ID" value="NZ_QPIW01000002.1"/>
</dbReference>
<dbReference type="EMBL" id="QPIW01000002">
    <property type="protein sequence ID" value="RDB07305.1"/>
    <property type="molecule type" value="Genomic_DNA"/>
</dbReference>
<dbReference type="FunFam" id="1.20.1250.20:FF:000001">
    <property type="entry name" value="Dicarboxylate MFS transporter"/>
    <property type="match status" value="1"/>
</dbReference>
<dbReference type="AlphaFoldDB" id="A0A369IGG0"/>
<dbReference type="PROSITE" id="PS50850">
    <property type="entry name" value="MFS"/>
    <property type="match status" value="1"/>
</dbReference>
<evidence type="ECO:0000313" key="9">
    <source>
        <dbReference type="EMBL" id="RDB07305.1"/>
    </source>
</evidence>
<evidence type="ECO:0000256" key="6">
    <source>
        <dbReference type="ARBA" id="ARBA00023136"/>
    </source>
</evidence>
<dbReference type="InterPro" id="IPR005828">
    <property type="entry name" value="MFS_sugar_transport-like"/>
</dbReference>
<dbReference type="InterPro" id="IPR020846">
    <property type="entry name" value="MFS_dom"/>
</dbReference>
<feature type="transmembrane region" description="Helical" evidence="7">
    <location>
        <begin position="420"/>
        <end position="443"/>
    </location>
</feature>
<accession>A0A369IGG0</accession>
<dbReference type="PANTHER" id="PTHR43045">
    <property type="entry name" value="SHIKIMATE TRANSPORTER"/>
    <property type="match status" value="1"/>
</dbReference>
<evidence type="ECO:0000256" key="7">
    <source>
        <dbReference type="SAM" id="Phobius"/>
    </source>
</evidence>
<keyword evidence="5 7" id="KW-1133">Transmembrane helix</keyword>
<feature type="transmembrane region" description="Helical" evidence="7">
    <location>
        <begin position="464"/>
        <end position="484"/>
    </location>
</feature>
<keyword evidence="2" id="KW-0813">Transport</keyword>
<feature type="transmembrane region" description="Helical" evidence="7">
    <location>
        <begin position="91"/>
        <end position="110"/>
    </location>
</feature>
<evidence type="ECO:0000256" key="3">
    <source>
        <dbReference type="ARBA" id="ARBA00022475"/>
    </source>
</evidence>
<dbReference type="PROSITE" id="PS00217">
    <property type="entry name" value="SUGAR_TRANSPORT_2"/>
    <property type="match status" value="1"/>
</dbReference>
<evidence type="ECO:0000256" key="1">
    <source>
        <dbReference type="ARBA" id="ARBA00004651"/>
    </source>
</evidence>
<dbReference type="InterPro" id="IPR036259">
    <property type="entry name" value="MFS_trans_sf"/>
</dbReference>
<gene>
    <name evidence="9" type="ORF">DVG78_04650</name>
</gene>
<keyword evidence="10" id="KW-1185">Reference proteome</keyword>
<keyword evidence="4 7" id="KW-0812">Transmembrane</keyword>
<feature type="transmembrane region" description="Helical" evidence="7">
    <location>
        <begin position="116"/>
        <end position="136"/>
    </location>
</feature>
<evidence type="ECO:0000313" key="10">
    <source>
        <dbReference type="Proteomes" id="UP000253141"/>
    </source>
</evidence>
<evidence type="ECO:0000256" key="2">
    <source>
        <dbReference type="ARBA" id="ARBA00022448"/>
    </source>
</evidence>
<name>A0A369IGG0_9BACT</name>
<protein>
    <submittedName>
        <fullName evidence="9">MFS transporter</fullName>
    </submittedName>
</protein>
<evidence type="ECO:0000256" key="4">
    <source>
        <dbReference type="ARBA" id="ARBA00022692"/>
    </source>
</evidence>
<reference evidence="9 10" key="1">
    <citation type="submission" date="2018-07" db="EMBL/GenBank/DDBJ databases">
        <title>Genome analysis of Runella aurantiaca.</title>
        <authorList>
            <person name="Yang X."/>
        </authorList>
    </citation>
    <scope>NUCLEOTIDE SEQUENCE [LARGE SCALE GENOMIC DNA]</scope>
    <source>
        <strain evidence="9 10">YX9</strain>
    </source>
</reference>
<evidence type="ECO:0000256" key="5">
    <source>
        <dbReference type="ARBA" id="ARBA00022989"/>
    </source>
</evidence>
<dbReference type="CDD" id="cd17369">
    <property type="entry name" value="MFS_ShiA_like"/>
    <property type="match status" value="1"/>
</dbReference>
<dbReference type="OrthoDB" id="9783227at2"/>
<organism evidence="9 10">
    <name type="scientific">Runella aurantiaca</name>
    <dbReference type="NCBI Taxonomy" id="2282308"/>
    <lineage>
        <taxon>Bacteria</taxon>
        <taxon>Pseudomonadati</taxon>
        <taxon>Bacteroidota</taxon>
        <taxon>Cytophagia</taxon>
        <taxon>Cytophagales</taxon>
        <taxon>Spirosomataceae</taxon>
        <taxon>Runella</taxon>
    </lineage>
</organism>
<dbReference type="Pfam" id="PF00083">
    <property type="entry name" value="Sugar_tr"/>
    <property type="match status" value="1"/>
</dbReference>
<feature type="transmembrane region" description="Helical" evidence="7">
    <location>
        <begin position="504"/>
        <end position="523"/>
    </location>
</feature>
<proteinExistence type="predicted"/>
<comment type="subcellular location">
    <subcellularLocation>
        <location evidence="1">Cell membrane</location>
        <topology evidence="1">Multi-pass membrane protein</topology>
    </subcellularLocation>
</comment>
<sequence length="532" mass="58395">MSESATTNSKAQKKQSLAAIIAASSVGTMIEWYDFYIFGSLATIIATKFFPDGNPTAAFLSTLATFAAGFVVRPFGAIFFGRLGDLIGRKYTFMVTLLLMGGATFMIGLIPSYETIGFLAPTLVLLLRLLQGLALGGEYGGAATYVAEHSPADKRGFWTSWIQITATAGLFVSLIVIQLTQNSMSKEAFAEWGWRVPFLVSIIMVYVSVLIRKNMHESPLFAKAKAEGKTSTNPLKESFGNRYNFKFVLLALLGATMGQGVVWYTGQFYALSFLQKVMTIDLQQSNALMTYALMLGTPFFVLFGWLSDKIGRKGIMLAGMLIAILSYRPIYEKMYQTTNIQNKTEVVEKTTVGITRTLDKKDGVETKDSLIVTTTKKEYTDGTQFEESKIEKILADASAAPVKPEIKKLVTINDSDKWTLIWLVFIQVIFVTMVYGPIAAFLVEMFPTRIRYTSMSLPYHIGNGVFGGLLPTIATALVASAGKANDIAKEAGEALPNAAPYLEGLWYPIVIAGICFVIGLLYINGKDRNVND</sequence>
<evidence type="ECO:0000259" key="8">
    <source>
        <dbReference type="PROSITE" id="PS50850"/>
    </source>
</evidence>
<feature type="transmembrane region" description="Helical" evidence="7">
    <location>
        <begin position="286"/>
        <end position="307"/>
    </location>
</feature>
<feature type="transmembrane region" description="Helical" evidence="7">
    <location>
        <begin position="314"/>
        <end position="331"/>
    </location>
</feature>
<dbReference type="Proteomes" id="UP000253141">
    <property type="component" value="Unassembled WGS sequence"/>
</dbReference>
<dbReference type="Gene3D" id="1.20.1250.20">
    <property type="entry name" value="MFS general substrate transporter like domains"/>
    <property type="match status" value="2"/>
</dbReference>
<feature type="transmembrane region" description="Helical" evidence="7">
    <location>
        <begin position="17"/>
        <end position="38"/>
    </location>
</feature>
<dbReference type="InterPro" id="IPR005829">
    <property type="entry name" value="Sugar_transporter_CS"/>
</dbReference>